<evidence type="ECO:0000313" key="1">
    <source>
        <dbReference type="EMBL" id="PWJ14614.1"/>
    </source>
</evidence>
<dbReference type="RefSeq" id="WP_109725490.1">
    <property type="nucleotide sequence ID" value="NZ_QGDI01000002.1"/>
</dbReference>
<protein>
    <submittedName>
        <fullName evidence="1">Uncharacterized protein</fullName>
    </submittedName>
</protein>
<dbReference type="AlphaFoldDB" id="A0A315Y4C1"/>
<organism evidence="1 2">
    <name type="scientific">Ruminococcus flavefaciens</name>
    <dbReference type="NCBI Taxonomy" id="1265"/>
    <lineage>
        <taxon>Bacteria</taxon>
        <taxon>Bacillati</taxon>
        <taxon>Bacillota</taxon>
        <taxon>Clostridia</taxon>
        <taxon>Eubacteriales</taxon>
        <taxon>Oscillospiraceae</taxon>
        <taxon>Ruminococcus</taxon>
    </lineage>
</organism>
<dbReference type="EMBL" id="QGDI01000002">
    <property type="protein sequence ID" value="PWJ14614.1"/>
    <property type="molecule type" value="Genomic_DNA"/>
</dbReference>
<reference evidence="1 2" key="1">
    <citation type="submission" date="2018-05" db="EMBL/GenBank/DDBJ databases">
        <title>The Hungate 1000. A catalogue of reference genomes from the rumen microbiome.</title>
        <authorList>
            <person name="Kelly W."/>
        </authorList>
    </citation>
    <scope>NUCLEOTIDE SEQUENCE [LARGE SCALE GENOMIC DNA]</scope>
    <source>
        <strain evidence="1 2">SAb67</strain>
    </source>
</reference>
<comment type="caution">
    <text evidence="1">The sequence shown here is derived from an EMBL/GenBank/DDBJ whole genome shotgun (WGS) entry which is preliminary data.</text>
</comment>
<sequence length="59" mass="6893">MEHADRIEITFKNGDTISYGKGEWDDYGYDGRAIMVKQKGAWVGIYNWDDVFCVELKEK</sequence>
<dbReference type="Proteomes" id="UP000245720">
    <property type="component" value="Unassembled WGS sequence"/>
</dbReference>
<gene>
    <name evidence="1" type="ORF">IE37_00599</name>
</gene>
<accession>A0A315Y4C1</accession>
<name>A0A315Y4C1_RUMFL</name>
<dbReference type="OrthoDB" id="9809796at2"/>
<proteinExistence type="predicted"/>
<evidence type="ECO:0000313" key="2">
    <source>
        <dbReference type="Proteomes" id="UP000245720"/>
    </source>
</evidence>